<comment type="catalytic activity">
    <reaction evidence="9">
        <text>acetate + ATP = acetyl phosphate + ADP</text>
        <dbReference type="Rhea" id="RHEA:11352"/>
        <dbReference type="ChEBI" id="CHEBI:22191"/>
        <dbReference type="ChEBI" id="CHEBI:30089"/>
        <dbReference type="ChEBI" id="CHEBI:30616"/>
        <dbReference type="ChEBI" id="CHEBI:456216"/>
        <dbReference type="EC" id="2.7.2.1"/>
    </reaction>
</comment>
<feature type="binding site" evidence="9">
    <location>
        <position position="7"/>
    </location>
    <ligand>
        <name>Mg(2+)</name>
        <dbReference type="ChEBI" id="CHEBI:18420"/>
    </ligand>
</feature>
<feature type="active site" description="Proton donor/acceptor" evidence="9">
    <location>
        <position position="139"/>
    </location>
</feature>
<reference evidence="11 12" key="1">
    <citation type="submission" date="2024-06" db="EMBL/GenBank/DDBJ databases">
        <title>Sorghum-associated microbial communities from plants grown in Nebraska, USA.</title>
        <authorList>
            <person name="Schachtman D."/>
        </authorList>
    </citation>
    <scope>NUCLEOTIDE SEQUENCE [LARGE SCALE GENOMIC DNA]</scope>
    <source>
        <strain evidence="11 12">1073</strain>
    </source>
</reference>
<evidence type="ECO:0000256" key="6">
    <source>
        <dbReference type="ARBA" id="ARBA00022777"/>
    </source>
</evidence>
<keyword evidence="7 9" id="KW-0067">ATP-binding</keyword>
<dbReference type="SUPFAM" id="SSF53067">
    <property type="entry name" value="Actin-like ATPase domain"/>
    <property type="match status" value="2"/>
</dbReference>
<dbReference type="PRINTS" id="PR00471">
    <property type="entry name" value="ACETATEKNASE"/>
</dbReference>
<feature type="site" description="Transition state stabilizer" evidence="9">
    <location>
        <position position="170"/>
    </location>
</feature>
<keyword evidence="8 9" id="KW-0460">Magnesium</keyword>
<keyword evidence="6 9" id="KW-0418">Kinase</keyword>
<evidence type="ECO:0000313" key="12">
    <source>
        <dbReference type="Proteomes" id="UP001549184"/>
    </source>
</evidence>
<gene>
    <name evidence="9" type="primary">ackA</name>
    <name evidence="11" type="ORF">ABIC75_000460</name>
</gene>
<dbReference type="HAMAP" id="MF_00020">
    <property type="entry name" value="Acetate_kinase"/>
    <property type="match status" value="1"/>
</dbReference>
<keyword evidence="12" id="KW-1185">Reference proteome</keyword>
<evidence type="ECO:0000256" key="1">
    <source>
        <dbReference type="ARBA" id="ARBA00008748"/>
    </source>
</evidence>
<evidence type="ECO:0000256" key="10">
    <source>
        <dbReference type="RuleBase" id="RU003835"/>
    </source>
</evidence>
<organism evidence="11 12">
    <name type="scientific">Dyella japonica</name>
    <dbReference type="NCBI Taxonomy" id="231455"/>
    <lineage>
        <taxon>Bacteria</taxon>
        <taxon>Pseudomonadati</taxon>
        <taxon>Pseudomonadota</taxon>
        <taxon>Gammaproteobacteria</taxon>
        <taxon>Lysobacterales</taxon>
        <taxon>Rhodanobacteraceae</taxon>
        <taxon>Dyella</taxon>
    </lineage>
</organism>
<evidence type="ECO:0000256" key="8">
    <source>
        <dbReference type="ARBA" id="ARBA00022842"/>
    </source>
</evidence>
<feature type="binding site" evidence="9">
    <location>
        <position position="82"/>
    </location>
    <ligand>
        <name>substrate</name>
    </ligand>
</feature>
<dbReference type="PROSITE" id="PS01075">
    <property type="entry name" value="ACETATE_KINASE_1"/>
    <property type="match status" value="1"/>
</dbReference>
<comment type="pathway">
    <text evidence="9">Metabolic intermediate biosynthesis; acetyl-CoA biosynthesis; acetyl-CoA from acetate: step 1/2.</text>
</comment>
<dbReference type="EC" id="2.7.2.1" evidence="9"/>
<evidence type="ECO:0000256" key="7">
    <source>
        <dbReference type="ARBA" id="ARBA00022840"/>
    </source>
</evidence>
<dbReference type="GO" id="GO:0008776">
    <property type="term" value="F:acetate kinase activity"/>
    <property type="evidence" value="ECO:0007669"/>
    <property type="project" value="UniProtKB-EC"/>
</dbReference>
<accession>A0ABV2JPI7</accession>
<comment type="cofactor">
    <cofactor evidence="9">
        <name>Mg(2+)</name>
        <dbReference type="ChEBI" id="CHEBI:18420"/>
    </cofactor>
    <cofactor evidence="9">
        <name>Mn(2+)</name>
        <dbReference type="ChEBI" id="CHEBI:29035"/>
    </cofactor>
    <text evidence="9">Mg(2+). Can also accept Mn(2+).</text>
</comment>
<dbReference type="RefSeq" id="WP_354012241.1">
    <property type="nucleotide sequence ID" value="NZ_JBEPMU010000001.1"/>
</dbReference>
<comment type="caution">
    <text evidence="9">Lacks conserved residue(s) required for the propagation of feature annotation.</text>
</comment>
<feature type="site" description="Transition state stabilizer" evidence="9">
    <location>
        <position position="225"/>
    </location>
</feature>
<name>A0ABV2JPI7_9GAMM</name>
<feature type="binding site" evidence="9">
    <location>
        <begin position="313"/>
        <end position="317"/>
    </location>
    <ligand>
        <name>ATP</name>
        <dbReference type="ChEBI" id="CHEBI:30616"/>
    </ligand>
</feature>
<dbReference type="PANTHER" id="PTHR21060:SF21">
    <property type="entry name" value="ACETATE KINASE"/>
    <property type="match status" value="1"/>
</dbReference>
<comment type="subunit">
    <text evidence="9">Homodimer.</text>
</comment>
<dbReference type="EMBL" id="JBEPMU010000001">
    <property type="protein sequence ID" value="MET3650758.1"/>
    <property type="molecule type" value="Genomic_DNA"/>
</dbReference>
<dbReference type="Proteomes" id="UP001549184">
    <property type="component" value="Unassembled WGS sequence"/>
</dbReference>
<feature type="binding site" evidence="9">
    <location>
        <begin position="192"/>
        <end position="196"/>
    </location>
    <ligand>
        <name>ATP</name>
        <dbReference type="ChEBI" id="CHEBI:30616"/>
    </ligand>
</feature>
<dbReference type="InterPro" id="IPR023865">
    <property type="entry name" value="Aliphatic_acid_kinase_CS"/>
</dbReference>
<keyword evidence="4 9" id="KW-0479">Metal-binding</keyword>
<dbReference type="Pfam" id="PF00871">
    <property type="entry name" value="Acetate_kinase"/>
    <property type="match status" value="1"/>
</dbReference>
<feature type="binding site" evidence="9">
    <location>
        <position position="14"/>
    </location>
    <ligand>
        <name>ATP</name>
        <dbReference type="ChEBI" id="CHEBI:30616"/>
    </ligand>
</feature>
<dbReference type="PROSITE" id="PS01076">
    <property type="entry name" value="ACETATE_KINASE_2"/>
    <property type="match status" value="1"/>
</dbReference>
<dbReference type="PIRSF" id="PIRSF000722">
    <property type="entry name" value="Acetate_prop_kin"/>
    <property type="match status" value="1"/>
</dbReference>
<feature type="binding site" evidence="9">
    <location>
        <begin position="267"/>
        <end position="269"/>
    </location>
    <ligand>
        <name>ATP</name>
        <dbReference type="ChEBI" id="CHEBI:30616"/>
    </ligand>
</feature>
<evidence type="ECO:0000256" key="2">
    <source>
        <dbReference type="ARBA" id="ARBA00022490"/>
    </source>
</evidence>
<keyword evidence="2 9" id="KW-0963">Cytoplasm</keyword>
<dbReference type="InterPro" id="IPR004372">
    <property type="entry name" value="Ac/propionate_kinase"/>
</dbReference>
<comment type="caution">
    <text evidence="11">The sequence shown here is derived from an EMBL/GenBank/DDBJ whole genome shotgun (WGS) entry which is preliminary data.</text>
</comment>
<sequence>MNVLTLNVGSSSLKFGIYRVESSEPRAVAEGEIEVRGEHWQLRYGENAGAASHELSGDSDDAARAVLQKLAADTPIDAVAHRIVHGGPWLREHCLIDEGVTKKIEAAASFAPLHVPAALDWIRHATKALPHARQVACFDTAFHRHLPDMARVLPLPHELLAKGVQRYGFHGLSSESILGQMADVPSRLVIAHLGSGASLTAVRDGQSVDTSMGMTPTGGIIMGTRPGDLDPGVMLFLLREGHADARALEDLLEHRSGLRGISGVSADVRELARATENPLAALALEQFALSVARQVAGMAVVLGGVDLLVFTGGIGEHDAATRDRVTALLAPCFQGLQSRVLPSQENRVMAIHAARLATP</sequence>
<comment type="function">
    <text evidence="9">Catalyzes the formation of acetyl phosphate from acetate and ATP. Can also catalyze the reverse reaction.</text>
</comment>
<keyword evidence="3 9" id="KW-0808">Transferase</keyword>
<comment type="subcellular location">
    <subcellularLocation>
        <location evidence="9">Cytoplasm</location>
    </subcellularLocation>
</comment>
<dbReference type="PANTHER" id="PTHR21060">
    <property type="entry name" value="ACETATE KINASE"/>
    <property type="match status" value="1"/>
</dbReference>
<evidence type="ECO:0000313" key="11">
    <source>
        <dbReference type="EMBL" id="MET3650758.1"/>
    </source>
</evidence>
<keyword evidence="5 9" id="KW-0547">Nucleotide-binding</keyword>
<evidence type="ECO:0000256" key="9">
    <source>
        <dbReference type="HAMAP-Rule" id="MF_00020"/>
    </source>
</evidence>
<evidence type="ECO:0000256" key="5">
    <source>
        <dbReference type="ARBA" id="ARBA00022741"/>
    </source>
</evidence>
<comment type="similarity">
    <text evidence="1 9 10">Belongs to the acetokinase family.</text>
</comment>
<protein>
    <recommendedName>
        <fullName evidence="9">Acetate kinase</fullName>
        <ecNumber evidence="9">2.7.2.1</ecNumber>
    </recommendedName>
    <alternativeName>
        <fullName evidence="9">Acetokinase</fullName>
    </alternativeName>
</protein>
<evidence type="ECO:0000256" key="3">
    <source>
        <dbReference type="ARBA" id="ARBA00022679"/>
    </source>
</evidence>
<dbReference type="InterPro" id="IPR043129">
    <property type="entry name" value="ATPase_NBD"/>
</dbReference>
<dbReference type="Gene3D" id="3.30.420.40">
    <property type="match status" value="2"/>
</dbReference>
<evidence type="ECO:0000256" key="4">
    <source>
        <dbReference type="ARBA" id="ARBA00022723"/>
    </source>
</evidence>
<proteinExistence type="inferred from homology"/>
<dbReference type="InterPro" id="IPR000890">
    <property type="entry name" value="Aliphatic_acid_kin_short-chain"/>
</dbReference>